<evidence type="ECO:0000313" key="1">
    <source>
        <dbReference type="EMBL" id="CAF4991285.1"/>
    </source>
</evidence>
<feature type="non-terminal residue" evidence="1">
    <location>
        <position position="1"/>
    </location>
</feature>
<sequence>TPPPPPAIGDPLRVRLFPTDSDEDMNDDQLYFRKSPVQLKFDSSETDD</sequence>
<reference evidence="1" key="1">
    <citation type="submission" date="2021-02" db="EMBL/GenBank/DDBJ databases">
        <authorList>
            <person name="Nowell W R."/>
        </authorList>
    </citation>
    <scope>NUCLEOTIDE SEQUENCE</scope>
</reference>
<name>A0A8S3D845_9BILA</name>
<proteinExistence type="predicted"/>
<dbReference type="Proteomes" id="UP000676336">
    <property type="component" value="Unassembled WGS sequence"/>
</dbReference>
<comment type="caution">
    <text evidence="1">The sequence shown here is derived from an EMBL/GenBank/DDBJ whole genome shotgun (WGS) entry which is preliminary data.</text>
</comment>
<evidence type="ECO:0000313" key="2">
    <source>
        <dbReference type="Proteomes" id="UP000676336"/>
    </source>
</evidence>
<protein>
    <submittedName>
        <fullName evidence="1">Uncharacterized protein</fullName>
    </submittedName>
</protein>
<gene>
    <name evidence="1" type="ORF">SMN809_LOCUS56300</name>
</gene>
<dbReference type="EMBL" id="CAJOBI010200850">
    <property type="protein sequence ID" value="CAF4991285.1"/>
    <property type="molecule type" value="Genomic_DNA"/>
</dbReference>
<accession>A0A8S3D845</accession>
<dbReference type="AlphaFoldDB" id="A0A8S3D845"/>
<organism evidence="1 2">
    <name type="scientific">Rotaria magnacalcarata</name>
    <dbReference type="NCBI Taxonomy" id="392030"/>
    <lineage>
        <taxon>Eukaryota</taxon>
        <taxon>Metazoa</taxon>
        <taxon>Spiralia</taxon>
        <taxon>Gnathifera</taxon>
        <taxon>Rotifera</taxon>
        <taxon>Eurotatoria</taxon>
        <taxon>Bdelloidea</taxon>
        <taxon>Philodinida</taxon>
        <taxon>Philodinidae</taxon>
        <taxon>Rotaria</taxon>
    </lineage>
</organism>